<dbReference type="CDD" id="cd03443">
    <property type="entry name" value="PaaI_thioesterase"/>
    <property type="match status" value="1"/>
</dbReference>
<dbReference type="EMBL" id="JAODAN010000010">
    <property type="protein sequence ID" value="KAK1921685.1"/>
    <property type="molecule type" value="Genomic_DNA"/>
</dbReference>
<keyword evidence="1" id="KW-1133">Transmembrane helix</keyword>
<sequence>MSFRSSLTTLAPLRQSLVAPIHPLRQHGWSKAGRSWRTYSTSPPRSAFRKWSTRFFLLLAFPAVYLTGSAFPPKIIMLLYPRYAPPPPEADSRMGKALTNDVEDELQKLLVVDKLRRKEGWYETRPYARFDPQKVHNSLTAGSLRGPGKLAVPPILFAKSDESEAIAVIHLGRALCGHDGIIHGGLIATVFDESLARNAMLNLPSHIGVTASLTVNFKSPCQADQLSNQFVIVRTKLDNVKGRKAVVSGTMETLDGEKVAEANGLFIEPKWAQFLQSSGVVEALGRPMPNPMASPGIMDGQGERII</sequence>
<evidence type="ECO:0000313" key="3">
    <source>
        <dbReference type="EMBL" id="KAK1921685.1"/>
    </source>
</evidence>
<name>A0AAD9FJK7_PAPLA</name>
<dbReference type="Gene3D" id="3.10.129.10">
    <property type="entry name" value="Hotdog Thioesterase"/>
    <property type="match status" value="1"/>
</dbReference>
<comment type="caution">
    <text evidence="3">The sequence shown here is derived from an EMBL/GenBank/DDBJ whole genome shotgun (WGS) entry which is preliminary data.</text>
</comment>
<dbReference type="Pfam" id="PF03061">
    <property type="entry name" value="4HBT"/>
    <property type="match status" value="1"/>
</dbReference>
<evidence type="ECO:0000313" key="4">
    <source>
        <dbReference type="Proteomes" id="UP001182556"/>
    </source>
</evidence>
<feature type="transmembrane region" description="Helical" evidence="1">
    <location>
        <begin position="55"/>
        <end position="80"/>
    </location>
</feature>
<protein>
    <submittedName>
        <fullName evidence="3">HotDog domain-containing protein</fullName>
    </submittedName>
</protein>
<dbReference type="Proteomes" id="UP001182556">
    <property type="component" value="Unassembled WGS sequence"/>
</dbReference>
<keyword evidence="1" id="KW-0472">Membrane</keyword>
<accession>A0AAD9FJK7</accession>
<gene>
    <name evidence="3" type="ORF">DB88DRAFT_467992</name>
</gene>
<dbReference type="InterPro" id="IPR006683">
    <property type="entry name" value="Thioestr_dom"/>
</dbReference>
<evidence type="ECO:0000259" key="2">
    <source>
        <dbReference type="Pfam" id="PF03061"/>
    </source>
</evidence>
<dbReference type="SUPFAM" id="SSF54637">
    <property type="entry name" value="Thioesterase/thiol ester dehydrase-isomerase"/>
    <property type="match status" value="1"/>
</dbReference>
<keyword evidence="1" id="KW-0812">Transmembrane</keyword>
<reference evidence="3" key="1">
    <citation type="submission" date="2023-02" db="EMBL/GenBank/DDBJ databases">
        <title>Identification and recombinant expression of a fungal hydrolase from Papiliotrema laurentii that hydrolyzes apple cutin and clears colloidal polyester polyurethane.</title>
        <authorList>
            <consortium name="DOE Joint Genome Institute"/>
            <person name="Roman V.A."/>
            <person name="Bojanowski C."/>
            <person name="Crable B.R."/>
            <person name="Wagner D.N."/>
            <person name="Hung C.S."/>
            <person name="Nadeau L.J."/>
            <person name="Schratz L."/>
            <person name="Haridas S."/>
            <person name="Pangilinan J."/>
            <person name="Lipzen A."/>
            <person name="Na H."/>
            <person name="Yan M."/>
            <person name="Ng V."/>
            <person name="Grigoriev I.V."/>
            <person name="Spatafora J.W."/>
            <person name="Barlow D."/>
            <person name="Biffinger J."/>
            <person name="Kelley-Loughnane N."/>
            <person name="Varaljay V.A."/>
            <person name="Crookes-Goodson W.J."/>
        </authorList>
    </citation>
    <scope>NUCLEOTIDE SEQUENCE</scope>
    <source>
        <strain evidence="3">5307AH</strain>
    </source>
</reference>
<evidence type="ECO:0000256" key="1">
    <source>
        <dbReference type="SAM" id="Phobius"/>
    </source>
</evidence>
<proteinExistence type="predicted"/>
<dbReference type="InterPro" id="IPR052061">
    <property type="entry name" value="PTE-AB_protein"/>
</dbReference>
<dbReference type="InterPro" id="IPR029069">
    <property type="entry name" value="HotDog_dom_sf"/>
</dbReference>
<dbReference type="PANTHER" id="PTHR47260:SF1">
    <property type="entry name" value="UPF0644 PROTEIN PB2B4.06"/>
    <property type="match status" value="1"/>
</dbReference>
<dbReference type="AlphaFoldDB" id="A0AAD9FJK7"/>
<feature type="domain" description="Thioesterase" evidence="2">
    <location>
        <begin position="180"/>
        <end position="259"/>
    </location>
</feature>
<keyword evidence="4" id="KW-1185">Reference proteome</keyword>
<organism evidence="3 4">
    <name type="scientific">Papiliotrema laurentii</name>
    <name type="common">Cryptococcus laurentii</name>
    <dbReference type="NCBI Taxonomy" id="5418"/>
    <lineage>
        <taxon>Eukaryota</taxon>
        <taxon>Fungi</taxon>
        <taxon>Dikarya</taxon>
        <taxon>Basidiomycota</taxon>
        <taxon>Agaricomycotina</taxon>
        <taxon>Tremellomycetes</taxon>
        <taxon>Tremellales</taxon>
        <taxon>Rhynchogastremaceae</taxon>
        <taxon>Papiliotrema</taxon>
    </lineage>
</organism>
<dbReference type="PANTHER" id="PTHR47260">
    <property type="entry name" value="UPF0644 PROTEIN PB2B4.06"/>
    <property type="match status" value="1"/>
</dbReference>